<accession>A0A7X4Y7P2</accession>
<organism evidence="1 2">
    <name type="scientific">Corallococcus exiguus</name>
    <dbReference type="NCBI Taxonomy" id="83462"/>
    <lineage>
        <taxon>Bacteria</taxon>
        <taxon>Pseudomonadati</taxon>
        <taxon>Myxococcota</taxon>
        <taxon>Myxococcia</taxon>
        <taxon>Myxococcales</taxon>
        <taxon>Cystobacterineae</taxon>
        <taxon>Myxococcaceae</taxon>
        <taxon>Corallococcus</taxon>
    </lineage>
</organism>
<dbReference type="EMBL" id="JAAAPK010000003">
    <property type="protein sequence ID" value="NBC40458.1"/>
    <property type="molecule type" value="Genomic_DNA"/>
</dbReference>
<dbReference type="AlphaFoldDB" id="A0A7X4Y7P2"/>
<gene>
    <name evidence="1" type="ORF">GTZ93_11540</name>
</gene>
<dbReference type="RefSeq" id="WP_139917272.1">
    <property type="nucleotide sequence ID" value="NZ_CBCSLE010000110.1"/>
</dbReference>
<keyword evidence="2" id="KW-1185">Reference proteome</keyword>
<name>A0A7X4Y7P2_9BACT</name>
<evidence type="ECO:0000313" key="2">
    <source>
        <dbReference type="Proteomes" id="UP000537825"/>
    </source>
</evidence>
<reference evidence="1 2" key="1">
    <citation type="submission" date="2020-01" db="EMBL/GenBank/DDBJ databases">
        <title>The draft genome sequence of Corallococcus exiguus DSM 14696.</title>
        <authorList>
            <person name="Zhang X."/>
            <person name="Zhu H."/>
        </authorList>
    </citation>
    <scope>NUCLEOTIDE SEQUENCE [LARGE SCALE GENOMIC DNA]</scope>
    <source>
        <strain evidence="1 2">DSM 14696</strain>
    </source>
</reference>
<proteinExistence type="predicted"/>
<evidence type="ECO:0000313" key="1">
    <source>
        <dbReference type="EMBL" id="NBC40458.1"/>
    </source>
</evidence>
<comment type="caution">
    <text evidence="1">The sequence shown here is derived from an EMBL/GenBank/DDBJ whole genome shotgun (WGS) entry which is preliminary data.</text>
</comment>
<sequence length="73" mass="8270">MSERRFPLILSPEERKAGAPTSMPWALAERAYVVYCDRYSGGGQTLERVAQRGGFYTGEMDLFIPGWRQELGL</sequence>
<dbReference type="Proteomes" id="UP000537825">
    <property type="component" value="Unassembled WGS sequence"/>
</dbReference>
<protein>
    <submittedName>
        <fullName evidence="1">Uncharacterized protein</fullName>
    </submittedName>
</protein>